<dbReference type="EMBL" id="ML995489">
    <property type="protein sequence ID" value="KAF2140739.1"/>
    <property type="molecule type" value="Genomic_DNA"/>
</dbReference>
<dbReference type="Proteomes" id="UP000799438">
    <property type="component" value="Unassembled WGS sequence"/>
</dbReference>
<proteinExistence type="predicted"/>
<evidence type="ECO:0000256" key="1">
    <source>
        <dbReference type="SAM" id="MobiDB-lite"/>
    </source>
</evidence>
<protein>
    <submittedName>
        <fullName evidence="2">Uncharacterized protein</fullName>
    </submittedName>
</protein>
<dbReference type="GeneID" id="54304268"/>
<reference evidence="2" key="1">
    <citation type="journal article" date="2020" name="Stud. Mycol.">
        <title>101 Dothideomycetes genomes: a test case for predicting lifestyles and emergence of pathogens.</title>
        <authorList>
            <person name="Haridas S."/>
            <person name="Albert R."/>
            <person name="Binder M."/>
            <person name="Bloem J."/>
            <person name="Labutti K."/>
            <person name="Salamov A."/>
            <person name="Andreopoulos B."/>
            <person name="Baker S."/>
            <person name="Barry K."/>
            <person name="Bills G."/>
            <person name="Bluhm B."/>
            <person name="Cannon C."/>
            <person name="Castanera R."/>
            <person name="Culley D."/>
            <person name="Daum C."/>
            <person name="Ezra D."/>
            <person name="Gonzalez J."/>
            <person name="Henrissat B."/>
            <person name="Kuo A."/>
            <person name="Liang C."/>
            <person name="Lipzen A."/>
            <person name="Lutzoni F."/>
            <person name="Magnuson J."/>
            <person name="Mondo S."/>
            <person name="Nolan M."/>
            <person name="Ohm R."/>
            <person name="Pangilinan J."/>
            <person name="Park H.-J."/>
            <person name="Ramirez L."/>
            <person name="Alfaro M."/>
            <person name="Sun H."/>
            <person name="Tritt A."/>
            <person name="Yoshinaga Y."/>
            <person name="Zwiers L.-H."/>
            <person name="Turgeon B."/>
            <person name="Goodwin S."/>
            <person name="Spatafora J."/>
            <person name="Crous P."/>
            <person name="Grigoriev I."/>
        </authorList>
    </citation>
    <scope>NUCLEOTIDE SEQUENCE</scope>
    <source>
        <strain evidence="2">CBS 121167</strain>
    </source>
</reference>
<keyword evidence="3" id="KW-1185">Reference proteome</keyword>
<dbReference type="AlphaFoldDB" id="A0A6A6B963"/>
<sequence length="134" mass="14426">MGDDARPPGRAAQSLALPSHPCEGRRRGRHGDLLASNLPRSRHFCSLARLGIPDDSYLAVRWRRRSAASLALGTVPIYLPYHTTLVPHAPLRFDTALPSPTYLRANANANAIATALGIMGAVPYVQYLGQGVGM</sequence>
<organism evidence="2 3">
    <name type="scientific">Aplosporella prunicola CBS 121167</name>
    <dbReference type="NCBI Taxonomy" id="1176127"/>
    <lineage>
        <taxon>Eukaryota</taxon>
        <taxon>Fungi</taxon>
        <taxon>Dikarya</taxon>
        <taxon>Ascomycota</taxon>
        <taxon>Pezizomycotina</taxon>
        <taxon>Dothideomycetes</taxon>
        <taxon>Dothideomycetes incertae sedis</taxon>
        <taxon>Botryosphaeriales</taxon>
        <taxon>Aplosporellaceae</taxon>
        <taxon>Aplosporella</taxon>
    </lineage>
</organism>
<dbReference type="RefSeq" id="XP_033396452.1">
    <property type="nucleotide sequence ID" value="XM_033546761.1"/>
</dbReference>
<accession>A0A6A6B963</accession>
<evidence type="ECO:0000313" key="3">
    <source>
        <dbReference type="Proteomes" id="UP000799438"/>
    </source>
</evidence>
<feature type="region of interest" description="Disordered" evidence="1">
    <location>
        <begin position="1"/>
        <end position="28"/>
    </location>
</feature>
<evidence type="ECO:0000313" key="2">
    <source>
        <dbReference type="EMBL" id="KAF2140739.1"/>
    </source>
</evidence>
<name>A0A6A6B963_9PEZI</name>
<gene>
    <name evidence="2" type="ORF">K452DRAFT_50701</name>
</gene>